<dbReference type="EMBL" id="LBMM01009916">
    <property type="protein sequence ID" value="KMQ87789.1"/>
    <property type="molecule type" value="Genomic_DNA"/>
</dbReference>
<gene>
    <name evidence="1" type="ORF">RF55_12841</name>
</gene>
<evidence type="ECO:0000313" key="2">
    <source>
        <dbReference type="Proteomes" id="UP000036403"/>
    </source>
</evidence>
<dbReference type="AlphaFoldDB" id="A0A0J7KC19"/>
<evidence type="ECO:0000313" key="1">
    <source>
        <dbReference type="EMBL" id="KMQ87789.1"/>
    </source>
</evidence>
<accession>A0A0J7KC19</accession>
<protein>
    <submittedName>
        <fullName evidence="1">Uncharacterized protein</fullName>
    </submittedName>
</protein>
<name>A0A0J7KC19_LASNI</name>
<dbReference type="PaxDb" id="67767-A0A0J7KC19"/>
<organism evidence="1 2">
    <name type="scientific">Lasius niger</name>
    <name type="common">Black garden ant</name>
    <dbReference type="NCBI Taxonomy" id="67767"/>
    <lineage>
        <taxon>Eukaryota</taxon>
        <taxon>Metazoa</taxon>
        <taxon>Ecdysozoa</taxon>
        <taxon>Arthropoda</taxon>
        <taxon>Hexapoda</taxon>
        <taxon>Insecta</taxon>
        <taxon>Pterygota</taxon>
        <taxon>Neoptera</taxon>
        <taxon>Endopterygota</taxon>
        <taxon>Hymenoptera</taxon>
        <taxon>Apocrita</taxon>
        <taxon>Aculeata</taxon>
        <taxon>Formicoidea</taxon>
        <taxon>Formicidae</taxon>
        <taxon>Formicinae</taxon>
        <taxon>Lasius</taxon>
        <taxon>Lasius</taxon>
    </lineage>
</organism>
<dbReference type="Proteomes" id="UP000036403">
    <property type="component" value="Unassembled WGS sequence"/>
</dbReference>
<reference evidence="1 2" key="1">
    <citation type="submission" date="2015-04" db="EMBL/GenBank/DDBJ databases">
        <title>Lasius niger genome sequencing.</title>
        <authorList>
            <person name="Konorov E.A."/>
            <person name="Nikitin M.A."/>
            <person name="Kirill M.V."/>
            <person name="Chang P."/>
        </authorList>
    </citation>
    <scope>NUCLEOTIDE SEQUENCE [LARGE SCALE GENOMIC DNA]</scope>
    <source>
        <tissue evidence="1">Whole</tissue>
    </source>
</reference>
<keyword evidence="2" id="KW-1185">Reference proteome</keyword>
<proteinExistence type="predicted"/>
<sequence length="107" mass="12149">MFGDAINIVGKIDRYPTGFFNNFGYFRRHASPSIENYCVTYIQAYSSAAKMARPSGSGFVAAYVICWGYAEESKCEEIGRSLQAICMRYDLVLPEYKRGILLGSRRY</sequence>
<comment type="caution">
    <text evidence="1">The sequence shown here is derived from an EMBL/GenBank/DDBJ whole genome shotgun (WGS) entry which is preliminary data.</text>
</comment>